<evidence type="ECO:0000313" key="2">
    <source>
        <dbReference type="EMBL" id="ODP36901.1"/>
    </source>
</evidence>
<name>A0A1E3LSZ7_9SPHN</name>
<feature type="transmembrane region" description="Helical" evidence="1">
    <location>
        <begin position="53"/>
        <end position="76"/>
    </location>
</feature>
<dbReference type="STRING" id="1888892.BFL28_04110"/>
<feature type="transmembrane region" description="Helical" evidence="1">
    <location>
        <begin position="21"/>
        <end position="41"/>
    </location>
</feature>
<keyword evidence="1" id="KW-0812">Transmembrane</keyword>
<feature type="transmembrane region" description="Helical" evidence="1">
    <location>
        <begin position="97"/>
        <end position="121"/>
    </location>
</feature>
<evidence type="ECO:0000313" key="3">
    <source>
        <dbReference type="Proteomes" id="UP000094487"/>
    </source>
</evidence>
<comment type="caution">
    <text evidence="2">The sequence shown here is derived from an EMBL/GenBank/DDBJ whole genome shotgun (WGS) entry which is preliminary data.</text>
</comment>
<keyword evidence="1" id="KW-1133">Transmembrane helix</keyword>
<protein>
    <recommendedName>
        <fullName evidence="4">Glycerophosphoryl diester phosphodiesterase membrane domain-containing protein</fullName>
    </recommendedName>
</protein>
<organism evidence="2 3">
    <name type="scientific">Sphingomonas turrisvirgatae</name>
    <dbReference type="NCBI Taxonomy" id="1888892"/>
    <lineage>
        <taxon>Bacteria</taxon>
        <taxon>Pseudomonadati</taxon>
        <taxon>Pseudomonadota</taxon>
        <taxon>Alphaproteobacteria</taxon>
        <taxon>Sphingomonadales</taxon>
        <taxon>Sphingomonadaceae</taxon>
        <taxon>Sphingomonas</taxon>
    </lineage>
</organism>
<keyword evidence="3" id="KW-1185">Reference proteome</keyword>
<accession>A0A1E3LSZ7</accession>
<feature type="transmembrane region" description="Helical" evidence="1">
    <location>
        <begin position="141"/>
        <end position="170"/>
    </location>
</feature>
<dbReference type="EMBL" id="MDDS01000046">
    <property type="protein sequence ID" value="ODP36901.1"/>
    <property type="molecule type" value="Genomic_DNA"/>
</dbReference>
<evidence type="ECO:0000256" key="1">
    <source>
        <dbReference type="SAM" id="Phobius"/>
    </source>
</evidence>
<dbReference type="Proteomes" id="UP000094487">
    <property type="component" value="Unassembled WGS sequence"/>
</dbReference>
<reference evidence="2 3" key="1">
    <citation type="submission" date="2016-08" db="EMBL/GenBank/DDBJ databases">
        <title>Draft genome of the agarase producing Sphingomonas sp. MCT13.</title>
        <authorList>
            <person name="D'Andrea M.M."/>
            <person name="Rossolini G.M."/>
            <person name="Thaller M.C."/>
        </authorList>
    </citation>
    <scope>NUCLEOTIDE SEQUENCE [LARGE SCALE GENOMIC DNA]</scope>
    <source>
        <strain evidence="2 3">MCT13</strain>
    </source>
</reference>
<gene>
    <name evidence="2" type="ORF">BFL28_04110</name>
</gene>
<keyword evidence="1" id="KW-0472">Membrane</keyword>
<sequence>MVSMGNVWDRTSEFLSDNLAAVLPIALLGIFVPLVLIDNFGALQQGATPGLRLALSIGTIVATLLMIWGSLAITALTLDRAAARSAARLALRRFPAFLLVLLVMGLALFVLIMPFGVIMAVGGVDLTTVAPDAMPAMSGGAAAMLLLYLLMLLVVGLWLMARLAVVAPAIVGERLSVAAIARSWRLTRGVALRISGVILLYVVVSSIASSAARFGVGAILKLLIGSDPGVSIATVLTSIIVAAVSTAFTVLYAVFATKLFVALLAREGGRHEAVRAQ</sequence>
<feature type="transmembrane region" description="Helical" evidence="1">
    <location>
        <begin position="232"/>
        <end position="265"/>
    </location>
</feature>
<feature type="transmembrane region" description="Helical" evidence="1">
    <location>
        <begin position="190"/>
        <end position="212"/>
    </location>
</feature>
<proteinExistence type="predicted"/>
<dbReference type="AlphaFoldDB" id="A0A1E3LSZ7"/>
<evidence type="ECO:0008006" key="4">
    <source>
        <dbReference type="Google" id="ProtNLM"/>
    </source>
</evidence>